<evidence type="ECO:0000256" key="7">
    <source>
        <dbReference type="ARBA" id="ARBA00023136"/>
    </source>
</evidence>
<evidence type="ECO:0000256" key="4">
    <source>
        <dbReference type="ARBA" id="ARBA00022741"/>
    </source>
</evidence>
<protein>
    <recommendedName>
        <fullName evidence="9">Pycsar effector protein domain-containing protein</fullName>
    </recommendedName>
</protein>
<keyword evidence="11" id="KW-1185">Reference proteome</keyword>
<evidence type="ECO:0000256" key="8">
    <source>
        <dbReference type="SAM" id="Phobius"/>
    </source>
</evidence>
<proteinExistence type="predicted"/>
<feature type="domain" description="Pycsar effector protein" evidence="9">
    <location>
        <begin position="14"/>
        <end position="186"/>
    </location>
</feature>
<feature type="transmembrane region" description="Helical" evidence="8">
    <location>
        <begin position="63"/>
        <end position="90"/>
    </location>
</feature>
<feature type="transmembrane region" description="Helical" evidence="8">
    <location>
        <begin position="33"/>
        <end position="51"/>
    </location>
</feature>
<feature type="transmembrane region" description="Helical" evidence="8">
    <location>
        <begin position="172"/>
        <end position="191"/>
    </location>
</feature>
<evidence type="ECO:0000256" key="1">
    <source>
        <dbReference type="ARBA" id="ARBA00004236"/>
    </source>
</evidence>
<dbReference type="Proteomes" id="UP000609879">
    <property type="component" value="Unassembled WGS sequence"/>
</dbReference>
<keyword evidence="7 8" id="KW-0472">Membrane</keyword>
<evidence type="ECO:0000256" key="2">
    <source>
        <dbReference type="ARBA" id="ARBA00022475"/>
    </source>
</evidence>
<comment type="subcellular location">
    <subcellularLocation>
        <location evidence="1">Cell membrane</location>
    </subcellularLocation>
</comment>
<dbReference type="InterPro" id="IPR043760">
    <property type="entry name" value="PycTM_dom"/>
</dbReference>
<dbReference type="RefSeq" id="WP_203759281.1">
    <property type="nucleotide sequence ID" value="NZ_BAAABO010000004.1"/>
</dbReference>
<keyword evidence="2" id="KW-1003">Cell membrane</keyword>
<evidence type="ECO:0000256" key="5">
    <source>
        <dbReference type="ARBA" id="ARBA00022989"/>
    </source>
</evidence>
<comment type="caution">
    <text evidence="10">The sequence shown here is derived from an EMBL/GenBank/DDBJ whole genome shotgun (WGS) entry which is preliminary data.</text>
</comment>
<evidence type="ECO:0000313" key="10">
    <source>
        <dbReference type="EMBL" id="GID71401.1"/>
    </source>
</evidence>
<dbReference type="Pfam" id="PF18967">
    <property type="entry name" value="PycTM"/>
    <property type="match status" value="1"/>
</dbReference>
<gene>
    <name evidence="10" type="ORF">Ade02nite_00420</name>
</gene>
<sequence length="194" mass="21574">MSATSGDHALDYSRRLYANVVDWYKVAETKAQVILSLDGIFISFLIGSVLATSADARDAVKQFAWHTWIALALLAVSLAASVFSAVRCLITRVMTPTEARKRYTSEPGQDRPDGQMPESLWFFQSIAMFDETVYCESALGVDAEAEKAALNNQIYLLSGKVLKKHRWVNRGFFFAGAALIFFLAVGLSYLWQIS</sequence>
<name>A0ABQ3XUI1_9ACTN</name>
<evidence type="ECO:0000259" key="9">
    <source>
        <dbReference type="Pfam" id="PF18967"/>
    </source>
</evidence>
<evidence type="ECO:0000256" key="6">
    <source>
        <dbReference type="ARBA" id="ARBA00023118"/>
    </source>
</evidence>
<keyword evidence="3 8" id="KW-0812">Transmembrane</keyword>
<organism evidence="10 11">
    <name type="scientific">Paractinoplanes deccanensis</name>
    <dbReference type="NCBI Taxonomy" id="113561"/>
    <lineage>
        <taxon>Bacteria</taxon>
        <taxon>Bacillati</taxon>
        <taxon>Actinomycetota</taxon>
        <taxon>Actinomycetes</taxon>
        <taxon>Micromonosporales</taxon>
        <taxon>Micromonosporaceae</taxon>
        <taxon>Paractinoplanes</taxon>
    </lineage>
</organism>
<keyword evidence="5 8" id="KW-1133">Transmembrane helix</keyword>
<reference evidence="10 11" key="1">
    <citation type="submission" date="2021-01" db="EMBL/GenBank/DDBJ databases">
        <title>Whole genome shotgun sequence of Actinoplanes deccanensis NBRC 13994.</title>
        <authorList>
            <person name="Komaki H."/>
            <person name="Tamura T."/>
        </authorList>
    </citation>
    <scope>NUCLEOTIDE SEQUENCE [LARGE SCALE GENOMIC DNA]</scope>
    <source>
        <strain evidence="10 11">NBRC 13994</strain>
    </source>
</reference>
<dbReference type="EMBL" id="BOMI01000002">
    <property type="protein sequence ID" value="GID71401.1"/>
    <property type="molecule type" value="Genomic_DNA"/>
</dbReference>
<keyword evidence="6" id="KW-0051">Antiviral defense</keyword>
<keyword evidence="4" id="KW-0547">Nucleotide-binding</keyword>
<accession>A0ABQ3XUI1</accession>
<evidence type="ECO:0000313" key="11">
    <source>
        <dbReference type="Proteomes" id="UP000609879"/>
    </source>
</evidence>
<evidence type="ECO:0000256" key="3">
    <source>
        <dbReference type="ARBA" id="ARBA00022692"/>
    </source>
</evidence>